<comment type="caution">
    <text evidence="1">The sequence shown here is derived from an EMBL/GenBank/DDBJ whole genome shotgun (WGS) entry which is preliminary data.</text>
</comment>
<evidence type="ECO:0000313" key="2">
    <source>
        <dbReference type="Proteomes" id="UP000887013"/>
    </source>
</evidence>
<dbReference type="EMBL" id="BMAW01060156">
    <property type="protein sequence ID" value="GFT24825.1"/>
    <property type="molecule type" value="Genomic_DNA"/>
</dbReference>
<dbReference type="Proteomes" id="UP000887013">
    <property type="component" value="Unassembled WGS sequence"/>
</dbReference>
<organism evidence="1 2">
    <name type="scientific">Nephila pilipes</name>
    <name type="common">Giant wood spider</name>
    <name type="synonym">Nephila maculata</name>
    <dbReference type="NCBI Taxonomy" id="299642"/>
    <lineage>
        <taxon>Eukaryota</taxon>
        <taxon>Metazoa</taxon>
        <taxon>Ecdysozoa</taxon>
        <taxon>Arthropoda</taxon>
        <taxon>Chelicerata</taxon>
        <taxon>Arachnida</taxon>
        <taxon>Araneae</taxon>
        <taxon>Araneomorphae</taxon>
        <taxon>Entelegynae</taxon>
        <taxon>Araneoidea</taxon>
        <taxon>Nephilidae</taxon>
        <taxon>Nephila</taxon>
    </lineage>
</organism>
<reference evidence="1" key="1">
    <citation type="submission" date="2020-08" db="EMBL/GenBank/DDBJ databases">
        <title>Multicomponent nature underlies the extraordinary mechanical properties of spider dragline silk.</title>
        <authorList>
            <person name="Kono N."/>
            <person name="Nakamura H."/>
            <person name="Mori M."/>
            <person name="Yoshida Y."/>
            <person name="Ohtoshi R."/>
            <person name="Malay A.D."/>
            <person name="Moran D.A.P."/>
            <person name="Tomita M."/>
            <person name="Numata K."/>
            <person name="Arakawa K."/>
        </authorList>
    </citation>
    <scope>NUCLEOTIDE SEQUENCE</scope>
</reference>
<evidence type="ECO:0000313" key="1">
    <source>
        <dbReference type="EMBL" id="GFT24825.1"/>
    </source>
</evidence>
<protein>
    <submittedName>
        <fullName evidence="1">Uncharacterized protein</fullName>
    </submittedName>
</protein>
<dbReference type="OrthoDB" id="8194935at2759"/>
<keyword evidence="2" id="KW-1185">Reference proteome</keyword>
<name>A0A8X6NN76_NEPPI</name>
<sequence>MKQPYQLKTFVANRVATIQDFSCDEQWSHTSSVDNPAELISRGVNPSKMLESHLFVHNCKSGIEKRFGHLTGIEIEEAEQILVKFVQASEFSKEFNALRAIGEVNVDS</sequence>
<accession>A0A8X6NN76</accession>
<gene>
    <name evidence="1" type="ORF">NPIL_415391</name>
</gene>
<dbReference type="AlphaFoldDB" id="A0A8X6NN76"/>
<proteinExistence type="predicted"/>